<dbReference type="EMBL" id="UGSG01000001">
    <property type="protein sequence ID" value="SUA81362.1"/>
    <property type="molecule type" value="Genomic_DNA"/>
</dbReference>
<feature type="chain" id="PRO_5016829120" evidence="1">
    <location>
        <begin position="35"/>
        <end position="901"/>
    </location>
</feature>
<sequence>MIQSPSLPKQTRLSAAVTAAFATMAVLFSEPSAAQTTINSPVGPQTWASGTLSITTTGSVINADTSNGSGIEATGPELGTLINDGTVSGYVSALNAGLGSSISAIENGRTGVFKSSMFFGAIWNQGNIGRVSNDGVMNGEIGVSNDKLASIGLIANGANGLITGSFSAVLNDGTIMQIVNAGNIIGANAGIDNYADGTIGTLTNTGVIHGNRVGVDNSGRIEQLQNHADINGQTAVEVNGTITSLVNAGNLRGNDNFSSMGMAISYGGTIGSLINSGTISGTVEGTPNASGVGIYAQNGSIGSLTNNGIITGSTYALNFRDGWEVNGITNSGTIAGDIYTRGGRGPGLRIGGGAGTVYGTLTGLGGAMGQILSDQDVEFTNGNLVLNDHIDVGSAVVTNTAARLQINNAVRITGNFHQASTGTLQIGVSDTATARGNPVDDSGYGRLIVSGSAVLAAGSSVTLQPLGAYAFASGQRFVVVDASLTGTQYNEAALRYAAIGSGLKVTGASVTTTERNYLVLSLHAPTILTSPPPQPSAPPAIPGINNYTGVDDPGLLNLFNATKALEPADHKQAARQLGPLMQVTASRAAAAPTMDALNIISARVNSLREFATSPSTCDSEPLRGMWGQALGGHASQADEGSIDGYSANFGGVLAGLDCAVNERWRVGGVISYSNTEISNTGFTSGSKTRVDGFGLIGYGSYTADRWYANLSGGAVQHRYGTARIMNFPGFTGTARAGFGGTQLVARAEFGYPLASGPFTVTPIVALTYGYLNQNSYTEDGGDGSALAVGSTHTTSVTTDLAVKFSRRFEAAQGILVPELQIGWRHQYDNAQGLTTSSFAADPIGETAFTTSGPRPTTNSALLTAGISLLRRNDLTLTLRYDLQAAAGFLSQAGSLRVRKMF</sequence>
<evidence type="ECO:0000256" key="1">
    <source>
        <dbReference type="SAM" id="SignalP"/>
    </source>
</evidence>
<dbReference type="OrthoDB" id="5760545at2"/>
<dbReference type="SUPFAM" id="SSF103515">
    <property type="entry name" value="Autotransporter"/>
    <property type="match status" value="1"/>
</dbReference>
<reference evidence="3 4" key="1">
    <citation type="submission" date="2018-06" db="EMBL/GenBank/DDBJ databases">
        <authorList>
            <consortium name="Pathogen Informatics"/>
            <person name="Doyle S."/>
        </authorList>
    </citation>
    <scope>NUCLEOTIDE SEQUENCE [LARGE SCALE GENOMIC DNA]</scope>
    <source>
        <strain evidence="3 4">NCTC13160</strain>
    </source>
</reference>
<dbReference type="STRING" id="93220.A6P55_18005"/>
<name>A0A378YW47_9BURK</name>
<dbReference type="RefSeq" id="WP_023597058.1">
    <property type="nucleotide sequence ID" value="NZ_CP009553.3"/>
</dbReference>
<dbReference type="NCBIfam" id="TIGR01414">
    <property type="entry name" value="autotrans_barl"/>
    <property type="match status" value="1"/>
</dbReference>
<proteinExistence type="predicted"/>
<keyword evidence="1" id="KW-0732">Signal</keyword>
<protein>
    <submittedName>
        <fullName evidence="3">ROmp B</fullName>
    </submittedName>
</protein>
<dbReference type="PROSITE" id="PS51208">
    <property type="entry name" value="AUTOTRANSPORTER"/>
    <property type="match status" value="1"/>
</dbReference>
<dbReference type="Pfam" id="PF03797">
    <property type="entry name" value="Autotransporter"/>
    <property type="match status" value="1"/>
</dbReference>
<gene>
    <name evidence="3" type="primary">ompB_2</name>
    <name evidence="3" type="ORF">NCTC13160_04225</name>
</gene>
<dbReference type="GO" id="GO:0019867">
    <property type="term" value="C:outer membrane"/>
    <property type="evidence" value="ECO:0007669"/>
    <property type="project" value="InterPro"/>
</dbReference>
<dbReference type="Gene3D" id="2.40.128.130">
    <property type="entry name" value="Autotransporter beta-domain"/>
    <property type="match status" value="1"/>
</dbReference>
<dbReference type="InterPro" id="IPR036709">
    <property type="entry name" value="Autotransporte_beta_dom_sf"/>
</dbReference>
<dbReference type="Proteomes" id="UP000254573">
    <property type="component" value="Unassembled WGS sequence"/>
</dbReference>
<evidence type="ECO:0000259" key="2">
    <source>
        <dbReference type="PROSITE" id="PS51208"/>
    </source>
</evidence>
<accession>A0A378YW47</accession>
<dbReference type="InterPro" id="IPR005546">
    <property type="entry name" value="Autotransporte_beta"/>
</dbReference>
<organism evidence="3 4">
    <name type="scientific">Pandoraea pnomenusa</name>
    <dbReference type="NCBI Taxonomy" id="93220"/>
    <lineage>
        <taxon>Bacteria</taxon>
        <taxon>Pseudomonadati</taxon>
        <taxon>Pseudomonadota</taxon>
        <taxon>Betaproteobacteria</taxon>
        <taxon>Burkholderiales</taxon>
        <taxon>Burkholderiaceae</taxon>
        <taxon>Pandoraea</taxon>
    </lineage>
</organism>
<evidence type="ECO:0000313" key="4">
    <source>
        <dbReference type="Proteomes" id="UP000254573"/>
    </source>
</evidence>
<dbReference type="SMART" id="SM00869">
    <property type="entry name" value="Autotransporter"/>
    <property type="match status" value="1"/>
</dbReference>
<dbReference type="InterPro" id="IPR006315">
    <property type="entry name" value="OM_autotransptr_brl_dom"/>
</dbReference>
<dbReference type="AlphaFoldDB" id="A0A378YW47"/>
<evidence type="ECO:0000313" key="3">
    <source>
        <dbReference type="EMBL" id="SUA81362.1"/>
    </source>
</evidence>
<feature type="domain" description="Autotransporter" evidence="2">
    <location>
        <begin position="618"/>
        <end position="901"/>
    </location>
</feature>
<dbReference type="KEGG" id="ppnm:LV28_21425"/>
<feature type="signal peptide" evidence="1">
    <location>
        <begin position="1"/>
        <end position="34"/>
    </location>
</feature>